<dbReference type="PANTHER" id="PTHR43818:SF11">
    <property type="entry name" value="BCDNA.GH03377"/>
    <property type="match status" value="1"/>
</dbReference>
<dbReference type="Proteomes" id="UP000538929">
    <property type="component" value="Unassembled WGS sequence"/>
</dbReference>
<reference evidence="4" key="1">
    <citation type="submission" date="2019-10" db="EMBL/GenBank/DDBJ databases">
        <title>Streptomyces sp. nov., a novel actinobacterium isolated from alkaline environment.</title>
        <authorList>
            <person name="Golinska P."/>
        </authorList>
    </citation>
    <scope>NUCLEOTIDE SEQUENCE [LARGE SCALE GENOMIC DNA]</scope>
    <source>
        <strain evidence="4">DSM 42118</strain>
    </source>
</reference>
<dbReference type="InterPro" id="IPR050463">
    <property type="entry name" value="Gfo/Idh/MocA_oxidrdct_glycsds"/>
</dbReference>
<dbReference type="GO" id="GO:0016491">
    <property type="term" value="F:oxidoreductase activity"/>
    <property type="evidence" value="ECO:0007669"/>
    <property type="project" value="UniProtKB-KW"/>
</dbReference>
<protein>
    <submittedName>
        <fullName evidence="3">Gfo/Idh/MocA family oxidoreductase</fullName>
    </submittedName>
</protein>
<gene>
    <name evidence="3" type="ORF">FNQ90_12545</name>
</gene>
<evidence type="ECO:0000313" key="3">
    <source>
        <dbReference type="EMBL" id="MBB0244913.1"/>
    </source>
</evidence>
<dbReference type="AlphaFoldDB" id="A0A7W3TDS2"/>
<keyword evidence="4" id="KW-1185">Reference proteome</keyword>
<sequence length="298" mass="31044">MRFGLLGTGPWARNTQGPALIDHPDAELVGVWGRRPEAAAELANDLGTAAFADVDELLAGCDAVAVALPPHVQPELAVRAAGAGCHLLLDKPVASEPADARRLVAAVEEAGVASVVFFTLRFAPQPAEWIAAQQEVGGWLTARAQWLSAVLGGKQSAYSASPWRRERGALWDVGPHVLSLLLPVLGDVTDTDRIAAVRGPGDTVNLLLPHVTGAVSTVTLSLTVPPEAAVVEAELRGPAGAVRLPERDRGVAPLAFGRAIDALLEAARSGEPHPCDVRFGARVTELLAVAEERAGKGS</sequence>
<dbReference type="InterPro" id="IPR000683">
    <property type="entry name" value="Gfo/Idh/MocA-like_OxRdtase_N"/>
</dbReference>
<dbReference type="Gene3D" id="3.30.360.10">
    <property type="entry name" value="Dihydrodipicolinate Reductase, domain 2"/>
    <property type="match status" value="1"/>
</dbReference>
<dbReference type="SUPFAM" id="SSF51735">
    <property type="entry name" value="NAD(P)-binding Rossmann-fold domains"/>
    <property type="match status" value="1"/>
</dbReference>
<dbReference type="Gene3D" id="3.40.50.720">
    <property type="entry name" value="NAD(P)-binding Rossmann-like Domain"/>
    <property type="match status" value="1"/>
</dbReference>
<dbReference type="SUPFAM" id="SSF55347">
    <property type="entry name" value="Glyceraldehyde-3-phosphate dehydrogenase-like, C-terminal domain"/>
    <property type="match status" value="1"/>
</dbReference>
<accession>A0A7W3TDS2</accession>
<dbReference type="RefSeq" id="WP_182606465.1">
    <property type="nucleotide sequence ID" value="NZ_VKHT01000344.1"/>
</dbReference>
<keyword evidence="1" id="KW-0560">Oxidoreductase</keyword>
<evidence type="ECO:0000259" key="2">
    <source>
        <dbReference type="Pfam" id="PF01408"/>
    </source>
</evidence>
<dbReference type="InterPro" id="IPR036291">
    <property type="entry name" value="NAD(P)-bd_dom_sf"/>
</dbReference>
<dbReference type="Pfam" id="PF01408">
    <property type="entry name" value="GFO_IDH_MocA"/>
    <property type="match status" value="1"/>
</dbReference>
<evidence type="ECO:0000256" key="1">
    <source>
        <dbReference type="ARBA" id="ARBA00023002"/>
    </source>
</evidence>
<dbReference type="EMBL" id="VKHT01000344">
    <property type="protein sequence ID" value="MBB0244913.1"/>
    <property type="molecule type" value="Genomic_DNA"/>
</dbReference>
<dbReference type="PANTHER" id="PTHR43818">
    <property type="entry name" value="BCDNA.GH03377"/>
    <property type="match status" value="1"/>
</dbReference>
<comment type="caution">
    <text evidence="3">The sequence shown here is derived from an EMBL/GenBank/DDBJ whole genome shotgun (WGS) entry which is preliminary data.</text>
</comment>
<dbReference type="GO" id="GO:0000166">
    <property type="term" value="F:nucleotide binding"/>
    <property type="evidence" value="ECO:0007669"/>
    <property type="project" value="InterPro"/>
</dbReference>
<name>A0A7W3TDS2_9ACTN</name>
<evidence type="ECO:0000313" key="4">
    <source>
        <dbReference type="Proteomes" id="UP000538929"/>
    </source>
</evidence>
<feature type="domain" description="Gfo/Idh/MocA-like oxidoreductase N-terminal" evidence="2">
    <location>
        <begin position="1"/>
        <end position="116"/>
    </location>
</feature>
<organism evidence="3 4">
    <name type="scientific">Streptomyces alkaliphilus</name>
    <dbReference type="NCBI Taxonomy" id="1472722"/>
    <lineage>
        <taxon>Bacteria</taxon>
        <taxon>Bacillati</taxon>
        <taxon>Actinomycetota</taxon>
        <taxon>Actinomycetes</taxon>
        <taxon>Kitasatosporales</taxon>
        <taxon>Streptomycetaceae</taxon>
        <taxon>Streptomyces</taxon>
    </lineage>
</organism>
<proteinExistence type="predicted"/>